<evidence type="ECO:0000256" key="1">
    <source>
        <dbReference type="ARBA" id="ARBA00004651"/>
    </source>
</evidence>
<evidence type="ECO:0000256" key="7">
    <source>
        <dbReference type="ARBA" id="ARBA00023136"/>
    </source>
</evidence>
<evidence type="ECO:0000256" key="8">
    <source>
        <dbReference type="PIRNR" id="PIRNR028784"/>
    </source>
</evidence>
<keyword evidence="8" id="KW-0406">Ion transport</keyword>
<keyword evidence="6 9" id="KW-1133">Transmembrane helix</keyword>
<keyword evidence="7 8" id="KW-0472">Membrane</keyword>
<comment type="similarity">
    <text evidence="2 8">Belongs to the CPA3 antiporters (TC 2.A.63) subunit F family.</text>
</comment>
<evidence type="ECO:0000256" key="9">
    <source>
        <dbReference type="SAM" id="Phobius"/>
    </source>
</evidence>
<protein>
    <submittedName>
        <fullName evidence="10">PH adaptation potassium efflux system protein F</fullName>
    </submittedName>
</protein>
<evidence type="ECO:0000256" key="5">
    <source>
        <dbReference type="ARBA" id="ARBA00022692"/>
    </source>
</evidence>
<gene>
    <name evidence="10" type="primary">phaF</name>
    <name evidence="10" type="ORF">BN874_1850004</name>
</gene>
<reference evidence="10 11" key="1">
    <citation type="journal article" date="2014" name="ISME J.">
        <title>Candidatus Competibacter-lineage genomes retrieved from metagenomes reveal functional metabolic diversity.</title>
        <authorList>
            <person name="McIlroy S.J."/>
            <person name="Albertsen M."/>
            <person name="Andresen E.K."/>
            <person name="Saunders A.M."/>
            <person name="Kristiansen R."/>
            <person name="Stokholm-Bjerregaard M."/>
            <person name="Nielsen K.L."/>
            <person name="Nielsen P.H."/>
        </authorList>
    </citation>
    <scope>NUCLEOTIDE SEQUENCE [LARGE SCALE GENOMIC DNA]</scope>
    <source>
        <strain evidence="10 11">Run_B_J11</strain>
    </source>
</reference>
<evidence type="ECO:0000313" key="10">
    <source>
        <dbReference type="EMBL" id="CDH44704.1"/>
    </source>
</evidence>
<dbReference type="NCBIfam" id="NF004812">
    <property type="entry name" value="PRK06161.1"/>
    <property type="match status" value="1"/>
</dbReference>
<evidence type="ECO:0000256" key="2">
    <source>
        <dbReference type="ARBA" id="ARBA00009212"/>
    </source>
</evidence>
<keyword evidence="3 8" id="KW-0813">Transport</keyword>
<accession>A0A7U7GAE7</accession>
<proteinExistence type="inferred from homology"/>
<keyword evidence="11" id="KW-1185">Reference proteome</keyword>
<name>A0A7U7GAE7_9GAMM</name>
<dbReference type="EMBL" id="CBTK010000096">
    <property type="protein sequence ID" value="CDH44704.1"/>
    <property type="molecule type" value="Genomic_DNA"/>
</dbReference>
<keyword evidence="4 8" id="KW-1003">Cell membrane</keyword>
<organism evidence="10 11">
    <name type="scientific">Candidatus Contendobacter odensis Run_B_J11</name>
    <dbReference type="NCBI Taxonomy" id="1400861"/>
    <lineage>
        <taxon>Bacteria</taxon>
        <taxon>Pseudomonadati</taxon>
        <taxon>Pseudomonadota</taxon>
        <taxon>Gammaproteobacteria</taxon>
        <taxon>Candidatus Competibacteraceae</taxon>
        <taxon>Candidatus Contendibacter</taxon>
    </lineage>
</organism>
<dbReference type="Pfam" id="PF04066">
    <property type="entry name" value="MrpF_PhaF"/>
    <property type="match status" value="1"/>
</dbReference>
<comment type="caution">
    <text evidence="10">The sequence shown here is derived from an EMBL/GenBank/DDBJ whole genome shotgun (WGS) entry which is preliminary data.</text>
</comment>
<keyword evidence="5 9" id="KW-0812">Transmembrane</keyword>
<evidence type="ECO:0000313" key="11">
    <source>
        <dbReference type="Proteomes" id="UP000019184"/>
    </source>
</evidence>
<keyword evidence="8" id="KW-0050">Antiport</keyword>
<dbReference type="PANTHER" id="PTHR34702:SF1">
    <property type="entry name" value="NA(+)_H(+) ANTIPORTER SUBUNIT F"/>
    <property type="match status" value="1"/>
</dbReference>
<dbReference type="OrthoDB" id="9800226at2"/>
<feature type="transmembrane region" description="Helical" evidence="9">
    <location>
        <begin position="63"/>
        <end position="83"/>
    </location>
</feature>
<comment type="subcellular location">
    <subcellularLocation>
        <location evidence="1 8">Cell membrane</location>
        <topology evidence="1 8">Multi-pass membrane protein</topology>
    </subcellularLocation>
</comment>
<evidence type="ECO:0000256" key="6">
    <source>
        <dbReference type="ARBA" id="ARBA00022989"/>
    </source>
</evidence>
<dbReference type="RefSeq" id="WP_034431890.1">
    <property type="nucleotide sequence ID" value="NZ_CBTK010000096.1"/>
</dbReference>
<dbReference type="InterPro" id="IPR007208">
    <property type="entry name" value="MrpF/PhaF-like"/>
</dbReference>
<feature type="transmembrane region" description="Helical" evidence="9">
    <location>
        <begin position="39"/>
        <end position="56"/>
    </location>
</feature>
<dbReference type="GO" id="GO:0005886">
    <property type="term" value="C:plasma membrane"/>
    <property type="evidence" value="ECO:0007669"/>
    <property type="project" value="UniProtKB-SubCell"/>
</dbReference>
<dbReference type="AlphaFoldDB" id="A0A7U7GAE7"/>
<evidence type="ECO:0000256" key="3">
    <source>
        <dbReference type="ARBA" id="ARBA00022448"/>
    </source>
</evidence>
<sequence>MLKVALVLAFVLLGAALLLTGWRLLIGPTVPDRMVAFDTLYINIVALLVALGIYFDSTLYFEAALFIALLGFIGTVALCRFFSHGRLFQ</sequence>
<evidence type="ECO:0000256" key="4">
    <source>
        <dbReference type="ARBA" id="ARBA00022475"/>
    </source>
</evidence>
<dbReference type="PANTHER" id="PTHR34702">
    <property type="entry name" value="NA(+)/H(+) ANTIPORTER SUBUNIT F1"/>
    <property type="match status" value="1"/>
</dbReference>
<dbReference type="GO" id="GO:0015385">
    <property type="term" value="F:sodium:proton antiporter activity"/>
    <property type="evidence" value="ECO:0007669"/>
    <property type="project" value="TreeGrafter"/>
</dbReference>
<dbReference type="Proteomes" id="UP000019184">
    <property type="component" value="Unassembled WGS sequence"/>
</dbReference>
<dbReference type="PIRSF" id="PIRSF028784">
    <property type="entry name" value="MrpF"/>
    <property type="match status" value="1"/>
</dbReference>